<gene>
    <name evidence="10" type="ordered locus">Swoo_2332</name>
</gene>
<dbReference type="GO" id="GO:0009927">
    <property type="term" value="F:histidine phosphotransfer kinase activity"/>
    <property type="evidence" value="ECO:0007669"/>
    <property type="project" value="TreeGrafter"/>
</dbReference>
<evidence type="ECO:0000256" key="2">
    <source>
        <dbReference type="ARBA" id="ARBA00012438"/>
    </source>
</evidence>
<dbReference type="RefSeq" id="WP_012324953.1">
    <property type="nucleotide sequence ID" value="NC_010506.1"/>
</dbReference>
<keyword evidence="7" id="KW-1133">Transmembrane helix</keyword>
<dbReference type="InterPro" id="IPR036097">
    <property type="entry name" value="HisK_dim/P_sf"/>
</dbReference>
<evidence type="ECO:0000256" key="7">
    <source>
        <dbReference type="SAM" id="Phobius"/>
    </source>
</evidence>
<dbReference type="GO" id="GO:0000155">
    <property type="term" value="F:phosphorelay sensor kinase activity"/>
    <property type="evidence" value="ECO:0007669"/>
    <property type="project" value="InterPro"/>
</dbReference>
<dbReference type="eggNOG" id="COG2205">
    <property type="taxonomic scope" value="Bacteria"/>
</dbReference>
<feature type="domain" description="Response regulatory" evidence="9">
    <location>
        <begin position="547"/>
        <end position="669"/>
    </location>
</feature>
<evidence type="ECO:0000256" key="5">
    <source>
        <dbReference type="ARBA" id="ARBA00022777"/>
    </source>
</evidence>
<dbReference type="Gene3D" id="3.40.50.2300">
    <property type="match status" value="1"/>
</dbReference>
<comment type="catalytic activity">
    <reaction evidence="1">
        <text>ATP + protein L-histidine = ADP + protein N-phospho-L-histidine.</text>
        <dbReference type="EC" id="2.7.13.3"/>
    </reaction>
</comment>
<dbReference type="STRING" id="392500.Swoo_2332"/>
<keyword evidence="7" id="KW-0472">Membrane</keyword>
<dbReference type="AlphaFoldDB" id="B1KF70"/>
<dbReference type="EC" id="2.7.13.3" evidence="2"/>
<accession>B1KF70</accession>
<dbReference type="PROSITE" id="PS50109">
    <property type="entry name" value="HIS_KIN"/>
    <property type="match status" value="1"/>
</dbReference>
<evidence type="ECO:0000256" key="3">
    <source>
        <dbReference type="ARBA" id="ARBA00022553"/>
    </source>
</evidence>
<dbReference type="SUPFAM" id="SSF52172">
    <property type="entry name" value="CheY-like"/>
    <property type="match status" value="1"/>
</dbReference>
<dbReference type="Proteomes" id="UP000002168">
    <property type="component" value="Chromosome"/>
</dbReference>
<dbReference type="SMART" id="SM00388">
    <property type="entry name" value="HisKA"/>
    <property type="match status" value="1"/>
</dbReference>
<dbReference type="PANTHER" id="PTHR43047:SF72">
    <property type="entry name" value="OSMOSENSING HISTIDINE PROTEIN KINASE SLN1"/>
    <property type="match status" value="1"/>
</dbReference>
<evidence type="ECO:0000259" key="9">
    <source>
        <dbReference type="PROSITE" id="PS50110"/>
    </source>
</evidence>
<dbReference type="InterPro" id="IPR004358">
    <property type="entry name" value="Sig_transdc_His_kin-like_C"/>
</dbReference>
<dbReference type="SUPFAM" id="SSF55874">
    <property type="entry name" value="ATPase domain of HSP90 chaperone/DNA topoisomerase II/histidine kinase"/>
    <property type="match status" value="1"/>
</dbReference>
<sequence length="670" mass="75888">MKFKPYSICYLIVGLTVTFCIDWLFWSHSQREFAEFHDEKSAASAMSAHDMLMQHKIITRSIHSFFSASMLVTKKEFTEFTHELLKIKSAIAFTIGEDNKLAFISNPEFEDEIKQGRFTVNGKDELTFELAGYSSFLMPIDQAKQRYMVYIISHGQVLERLNSEEDICIAFMVTGKLLSNHYCQMQLSDIQRTLFYYQSEEQYHGSEFGGEDFTLTTWYSAPIDEINEILLIIFLFSVTGVGFSILLYLKVEQRNMLYKMRIETDSKVAVLSAINHEIRTPINAVLGYSHMLKNADCCAPQGDMTINKIIWSANLLHSVAENTLNFSKASADKLMLENQATDLAQFINNIKEYYIAFSETGDKKLNLFIDKPLPPSIAIDSTKLYQLITNIINNAFKYSTGKQVNCHIALKRYQNSPFLRVAIRDFGKGMSKASMEALSRPFTAGFPNSAAQQSGIGIGLYTCKQVIEKVGGKIAIRSRKGQGTLVIIRFPFEYMSSDIKASMLDGVIGGKAAKADQVPALANLTSSSMGERAQELERSSALYQLKPILLVDDNLFNLEVCRSMLEKQGFSVTTRRDAASTIEHIKNTTPEIVLMDYRLEETNGLALIDELMELQTDGATQERIKTTHYFILSANEKSEIPFSEEYPDVFFMQKPLNIDVFIQQLDKIYA</sequence>
<feature type="modified residue" description="4-aspartylphosphate" evidence="6">
    <location>
        <position position="596"/>
    </location>
</feature>
<feature type="transmembrane region" description="Helical" evidence="7">
    <location>
        <begin position="7"/>
        <end position="26"/>
    </location>
</feature>
<evidence type="ECO:0000256" key="4">
    <source>
        <dbReference type="ARBA" id="ARBA00022679"/>
    </source>
</evidence>
<dbReference type="PROSITE" id="PS50110">
    <property type="entry name" value="RESPONSE_REGULATORY"/>
    <property type="match status" value="1"/>
</dbReference>
<dbReference type="Gene3D" id="1.10.287.130">
    <property type="match status" value="1"/>
</dbReference>
<evidence type="ECO:0000259" key="8">
    <source>
        <dbReference type="PROSITE" id="PS50109"/>
    </source>
</evidence>
<dbReference type="InterPro" id="IPR036890">
    <property type="entry name" value="HATPase_C_sf"/>
</dbReference>
<dbReference type="CDD" id="cd00082">
    <property type="entry name" value="HisKA"/>
    <property type="match status" value="1"/>
</dbReference>
<dbReference type="GO" id="GO:0005886">
    <property type="term" value="C:plasma membrane"/>
    <property type="evidence" value="ECO:0007669"/>
    <property type="project" value="TreeGrafter"/>
</dbReference>
<dbReference type="InterPro" id="IPR001789">
    <property type="entry name" value="Sig_transdc_resp-reg_receiver"/>
</dbReference>
<proteinExistence type="predicted"/>
<dbReference type="PANTHER" id="PTHR43047">
    <property type="entry name" value="TWO-COMPONENT HISTIDINE PROTEIN KINASE"/>
    <property type="match status" value="1"/>
</dbReference>
<dbReference type="InterPro" id="IPR011006">
    <property type="entry name" value="CheY-like_superfamily"/>
</dbReference>
<organism evidence="10 11">
    <name type="scientific">Shewanella woodyi (strain ATCC 51908 / MS32)</name>
    <dbReference type="NCBI Taxonomy" id="392500"/>
    <lineage>
        <taxon>Bacteria</taxon>
        <taxon>Pseudomonadati</taxon>
        <taxon>Pseudomonadota</taxon>
        <taxon>Gammaproteobacteria</taxon>
        <taxon>Alteromonadales</taxon>
        <taxon>Shewanellaceae</taxon>
        <taxon>Shewanella</taxon>
    </lineage>
</organism>
<evidence type="ECO:0000313" key="10">
    <source>
        <dbReference type="EMBL" id="ACA86611.1"/>
    </source>
</evidence>
<dbReference type="Pfam" id="PF00072">
    <property type="entry name" value="Response_reg"/>
    <property type="match status" value="1"/>
</dbReference>
<feature type="domain" description="Histidine kinase" evidence="8">
    <location>
        <begin position="273"/>
        <end position="494"/>
    </location>
</feature>
<keyword evidence="3 6" id="KW-0597">Phosphoprotein</keyword>
<dbReference type="SMART" id="SM00448">
    <property type="entry name" value="REC"/>
    <property type="match status" value="1"/>
</dbReference>
<dbReference type="Pfam" id="PF00512">
    <property type="entry name" value="HisKA"/>
    <property type="match status" value="1"/>
</dbReference>
<protein>
    <recommendedName>
        <fullName evidence="2">histidine kinase</fullName>
        <ecNumber evidence="2">2.7.13.3</ecNumber>
    </recommendedName>
</protein>
<dbReference type="SUPFAM" id="SSF47384">
    <property type="entry name" value="Homodimeric domain of signal transducing histidine kinase"/>
    <property type="match status" value="1"/>
</dbReference>
<keyword evidence="4" id="KW-0808">Transferase</keyword>
<dbReference type="Gene3D" id="3.30.565.10">
    <property type="entry name" value="Histidine kinase-like ATPase, C-terminal domain"/>
    <property type="match status" value="1"/>
</dbReference>
<evidence type="ECO:0000313" key="11">
    <source>
        <dbReference type="Proteomes" id="UP000002168"/>
    </source>
</evidence>
<dbReference type="KEGG" id="swd:Swoo_2332"/>
<feature type="transmembrane region" description="Helical" evidence="7">
    <location>
        <begin position="229"/>
        <end position="251"/>
    </location>
</feature>
<dbReference type="PRINTS" id="PR00344">
    <property type="entry name" value="BCTRLSENSOR"/>
</dbReference>
<reference evidence="10 11" key="1">
    <citation type="submission" date="2008-02" db="EMBL/GenBank/DDBJ databases">
        <title>Complete sequence of Shewanella woodyi ATCC 51908.</title>
        <authorList>
            <consortium name="US DOE Joint Genome Institute"/>
            <person name="Copeland A."/>
            <person name="Lucas S."/>
            <person name="Lapidus A."/>
            <person name="Glavina del Rio T."/>
            <person name="Dalin E."/>
            <person name="Tice H."/>
            <person name="Bruce D."/>
            <person name="Goodwin L."/>
            <person name="Pitluck S."/>
            <person name="Sims D."/>
            <person name="Brettin T."/>
            <person name="Detter J.C."/>
            <person name="Han C."/>
            <person name="Kuske C.R."/>
            <person name="Schmutz J."/>
            <person name="Larimer F."/>
            <person name="Land M."/>
            <person name="Hauser L."/>
            <person name="Kyrpides N."/>
            <person name="Lykidis A."/>
            <person name="Zhao J.-S."/>
            <person name="Richardson P."/>
        </authorList>
    </citation>
    <scope>NUCLEOTIDE SEQUENCE [LARGE SCALE GENOMIC DNA]</scope>
    <source>
        <strain evidence="11">ATCC 51908 / MS32</strain>
    </source>
</reference>
<dbReference type="SMART" id="SM00387">
    <property type="entry name" value="HATPase_c"/>
    <property type="match status" value="1"/>
</dbReference>
<dbReference type="HOGENOM" id="CLU_409875_0_0_6"/>
<keyword evidence="7" id="KW-0812">Transmembrane</keyword>
<keyword evidence="11" id="KW-1185">Reference proteome</keyword>
<dbReference type="EMBL" id="CP000961">
    <property type="protein sequence ID" value="ACA86611.1"/>
    <property type="molecule type" value="Genomic_DNA"/>
</dbReference>
<evidence type="ECO:0000256" key="6">
    <source>
        <dbReference type="PROSITE-ProRule" id="PRU00169"/>
    </source>
</evidence>
<evidence type="ECO:0000256" key="1">
    <source>
        <dbReference type="ARBA" id="ARBA00000085"/>
    </source>
</evidence>
<dbReference type="InterPro" id="IPR003661">
    <property type="entry name" value="HisK_dim/P_dom"/>
</dbReference>
<dbReference type="InterPro" id="IPR005467">
    <property type="entry name" value="His_kinase_dom"/>
</dbReference>
<dbReference type="Pfam" id="PF02518">
    <property type="entry name" value="HATPase_c"/>
    <property type="match status" value="1"/>
</dbReference>
<keyword evidence="5 10" id="KW-0418">Kinase</keyword>
<name>B1KF70_SHEWM</name>
<dbReference type="InterPro" id="IPR003594">
    <property type="entry name" value="HATPase_dom"/>
</dbReference>